<dbReference type="Gene3D" id="3.20.20.140">
    <property type="entry name" value="Metal-dependent hydrolases"/>
    <property type="match status" value="1"/>
</dbReference>
<reference evidence="1" key="1">
    <citation type="submission" date="2020-06" db="EMBL/GenBank/DDBJ databases">
        <title>Insight into the genomes of haloalkaliphilic bacilli from Kenyan soda lakes.</title>
        <authorList>
            <person name="Mwirichia R."/>
            <person name="Villamizar G.C."/>
            <person name="Poehlein A."/>
            <person name="Mugweru J."/>
            <person name="Kipnyargis A."/>
            <person name="Kiplimo D."/>
            <person name="Orwa P."/>
            <person name="Daniel R."/>
        </authorList>
    </citation>
    <scope>NUCLEOTIDE SEQUENCE</scope>
    <source>
        <strain evidence="1">B1096_S55</strain>
    </source>
</reference>
<evidence type="ECO:0000313" key="1">
    <source>
        <dbReference type="EMBL" id="MCR6096504.1"/>
    </source>
</evidence>
<sequence>MKYVIQVHDGNNTAANVKKVIVENGIVQIFNNSNISQRVKNVDTEGFTVLPGKVILKENVLTHITEGDMISFSKHMLLHGFSTFIHLIDMKYESETDKLLESSRQLLKNCLVDYVHAIRVPLRRLTPSWVRKLKKLSVPLIVFTVQTMNDINKASWQRLIEAAFPLRTMFILDQKNSDLTERQKLKIQQRWEEAVKYRRLNSYFQLPEQHEVLPLLFLKRLGLYPQKGTFDSGAHADYFMYWEKDLSVTTEEVRVPDVIVLRGEVVKASSYWFIEEILGRELTSTMPEQFLSINEVHQYTVK</sequence>
<gene>
    <name evidence="1" type="ORF">HXA33_08050</name>
</gene>
<name>A0A9Q4B1B0_SALAG</name>
<keyword evidence="2" id="KW-1185">Reference proteome</keyword>
<comment type="caution">
    <text evidence="1">The sequence shown here is derived from an EMBL/GenBank/DDBJ whole genome shotgun (WGS) entry which is preliminary data.</text>
</comment>
<dbReference type="InterPro" id="IPR011059">
    <property type="entry name" value="Metal-dep_hydrolase_composite"/>
</dbReference>
<dbReference type="EMBL" id="JABXYM010000001">
    <property type="protein sequence ID" value="MCR6096504.1"/>
    <property type="molecule type" value="Genomic_DNA"/>
</dbReference>
<organism evidence="1 2">
    <name type="scientific">Salipaludibacillus agaradhaerens</name>
    <name type="common">Bacillus agaradhaerens</name>
    <dbReference type="NCBI Taxonomy" id="76935"/>
    <lineage>
        <taxon>Bacteria</taxon>
        <taxon>Bacillati</taxon>
        <taxon>Bacillota</taxon>
        <taxon>Bacilli</taxon>
        <taxon>Bacillales</taxon>
        <taxon>Bacillaceae</taxon>
    </lineage>
</organism>
<dbReference type="GO" id="GO:0016810">
    <property type="term" value="F:hydrolase activity, acting on carbon-nitrogen (but not peptide) bonds"/>
    <property type="evidence" value="ECO:0007669"/>
    <property type="project" value="InterPro"/>
</dbReference>
<dbReference type="Proteomes" id="UP001057753">
    <property type="component" value="Unassembled WGS sequence"/>
</dbReference>
<dbReference type="AlphaFoldDB" id="A0A9Q4B1B0"/>
<protein>
    <submittedName>
        <fullName evidence="1">Uncharacterized protein</fullName>
    </submittedName>
</protein>
<evidence type="ECO:0000313" key="2">
    <source>
        <dbReference type="Proteomes" id="UP001057753"/>
    </source>
</evidence>
<proteinExistence type="predicted"/>
<dbReference type="RefSeq" id="WP_257821092.1">
    <property type="nucleotide sequence ID" value="NZ_JABXYM010000001.1"/>
</dbReference>
<accession>A0A9Q4B1B0</accession>
<dbReference type="Gene3D" id="2.30.40.10">
    <property type="entry name" value="Urease, subunit C, domain 1"/>
    <property type="match status" value="1"/>
</dbReference>